<sequence>MVPIRQVLRAYAPQDIFNCDESGLFWRMIPGQSLYTCQIPGRKKESSRINALFCCNSDASERLPIWFVGTAERPKAFTAASINIENLGCVWRSHRYAWITGDIFKEWLIWFDQMMVGRKVALLLDNFSAHETGFKETRLQLQNTLIVWLPTNQYQPLEQGIIRTWKAYWKREWMSFIMAEFERGYDPVLTMTVLKAIQWAISAWNLDVPADTIISCFRKALAAGDTTAINIDNSQLVREIQQEVQRLQLTNRINEAMNINQFLDSAEEQVTDNLEDIDRMVLCQFTTPEEEEDDGWEALPTISASDALESLQKLRLYEEQQADADRAFIQLLLRHERVLIKRKGKLNSNKKISELSSAERVLLSSINEQSPGRDGPIAYN</sequence>
<comment type="caution">
    <text evidence="2">The sequence shown here is derived from an EMBL/GenBank/DDBJ whole genome shotgun (WGS) entry which is preliminary data.</text>
</comment>
<evidence type="ECO:0000313" key="3">
    <source>
        <dbReference type="Proteomes" id="UP000308092"/>
    </source>
</evidence>
<protein>
    <recommendedName>
        <fullName evidence="1">DDE-1 domain-containing protein</fullName>
    </recommendedName>
</protein>
<dbReference type="Pfam" id="PF03184">
    <property type="entry name" value="DDE_1"/>
    <property type="match status" value="1"/>
</dbReference>
<accession>A0A4S3J4W4</accession>
<dbReference type="GO" id="GO:0003677">
    <property type="term" value="F:DNA binding"/>
    <property type="evidence" value="ECO:0007669"/>
    <property type="project" value="TreeGrafter"/>
</dbReference>
<dbReference type="STRING" id="1220188.A0A4S3J4W4"/>
<dbReference type="GO" id="GO:0005634">
    <property type="term" value="C:nucleus"/>
    <property type="evidence" value="ECO:0007669"/>
    <property type="project" value="TreeGrafter"/>
</dbReference>
<feature type="domain" description="DDE-1" evidence="1">
    <location>
        <begin position="47"/>
        <end position="217"/>
    </location>
</feature>
<dbReference type="Proteomes" id="UP000308092">
    <property type="component" value="Unassembled WGS sequence"/>
</dbReference>
<organism evidence="2 3">
    <name type="scientific">Aspergillus tanneri</name>
    <dbReference type="NCBI Taxonomy" id="1220188"/>
    <lineage>
        <taxon>Eukaryota</taxon>
        <taxon>Fungi</taxon>
        <taxon>Dikarya</taxon>
        <taxon>Ascomycota</taxon>
        <taxon>Pezizomycotina</taxon>
        <taxon>Eurotiomycetes</taxon>
        <taxon>Eurotiomycetidae</taxon>
        <taxon>Eurotiales</taxon>
        <taxon>Aspergillaceae</taxon>
        <taxon>Aspergillus</taxon>
        <taxon>Aspergillus subgen. Circumdati</taxon>
    </lineage>
</organism>
<gene>
    <name evidence="2" type="ORF">EYZ11_010853</name>
</gene>
<dbReference type="InterPro" id="IPR050863">
    <property type="entry name" value="CenT-Element_Derived"/>
</dbReference>
<dbReference type="InterPro" id="IPR004875">
    <property type="entry name" value="DDE_SF_endonuclease_dom"/>
</dbReference>
<dbReference type="AlphaFoldDB" id="A0A4S3J4W4"/>
<dbReference type="EMBL" id="SOSA01000617">
    <property type="protein sequence ID" value="THC89702.1"/>
    <property type="molecule type" value="Genomic_DNA"/>
</dbReference>
<reference evidence="2 3" key="1">
    <citation type="submission" date="2019-03" db="EMBL/GenBank/DDBJ databases">
        <title>The genome sequence of a newly discovered highly antifungal drug resistant Aspergillus species, Aspergillus tanneri NIH 1004.</title>
        <authorList>
            <person name="Mounaud S."/>
            <person name="Singh I."/>
            <person name="Joardar V."/>
            <person name="Pakala S."/>
            <person name="Pakala S."/>
            <person name="Venepally P."/>
            <person name="Hoover J."/>
            <person name="Nierman W."/>
            <person name="Chung J."/>
            <person name="Losada L."/>
        </authorList>
    </citation>
    <scope>NUCLEOTIDE SEQUENCE [LARGE SCALE GENOMIC DNA]</scope>
    <source>
        <strain evidence="2 3">NIH1004</strain>
    </source>
</reference>
<name>A0A4S3J4W4_9EURO</name>
<dbReference type="PANTHER" id="PTHR19303:SF73">
    <property type="entry name" value="PROTEIN PDC2"/>
    <property type="match status" value="1"/>
</dbReference>
<evidence type="ECO:0000313" key="2">
    <source>
        <dbReference type="EMBL" id="THC89702.1"/>
    </source>
</evidence>
<proteinExistence type="predicted"/>
<dbReference type="PANTHER" id="PTHR19303">
    <property type="entry name" value="TRANSPOSON"/>
    <property type="match status" value="1"/>
</dbReference>
<dbReference type="VEuPathDB" id="FungiDB:EYZ11_010853"/>
<keyword evidence="3" id="KW-1185">Reference proteome</keyword>
<evidence type="ECO:0000259" key="1">
    <source>
        <dbReference type="Pfam" id="PF03184"/>
    </source>
</evidence>